<evidence type="ECO:0000256" key="7">
    <source>
        <dbReference type="ARBA" id="ARBA00050387"/>
    </source>
</evidence>
<evidence type="ECO:0000256" key="2">
    <source>
        <dbReference type="ARBA" id="ARBA00009986"/>
    </source>
</evidence>
<dbReference type="Gene3D" id="3.40.605.10">
    <property type="entry name" value="Aldehyde Dehydrogenase, Chain A, domain 1"/>
    <property type="match status" value="1"/>
</dbReference>
<dbReference type="PROSITE" id="PS00070">
    <property type="entry name" value="ALDEHYDE_DEHYDR_CYS"/>
    <property type="match status" value="1"/>
</dbReference>
<evidence type="ECO:0000256" key="10">
    <source>
        <dbReference type="PROSITE-ProRule" id="PRU10007"/>
    </source>
</evidence>
<dbReference type="InterPro" id="IPR010102">
    <property type="entry name" value="Succ_semiAld_DH"/>
</dbReference>
<dbReference type="AlphaFoldDB" id="A0A9P8QVG5"/>
<dbReference type="InterPro" id="IPR016162">
    <property type="entry name" value="Ald_DH_N"/>
</dbReference>
<comment type="caution">
    <text evidence="15">The sequence shown here is derived from an EMBL/GenBank/DDBJ whole genome shotgun (WGS) entry which is preliminary data.</text>
</comment>
<dbReference type="InterPro" id="IPR036191">
    <property type="entry name" value="RRF_sf"/>
</dbReference>
<evidence type="ECO:0000256" key="3">
    <source>
        <dbReference type="ARBA" id="ARBA00013051"/>
    </source>
</evidence>
<dbReference type="FunFam" id="3.40.309.10:FF:000004">
    <property type="entry name" value="Succinate-semialdehyde dehydrogenase I"/>
    <property type="match status" value="1"/>
</dbReference>
<dbReference type="InterPro" id="IPR029510">
    <property type="entry name" value="Ald_DH_CS_GLU"/>
</dbReference>
<evidence type="ECO:0000256" key="6">
    <source>
        <dbReference type="ARBA" id="ARBA00030806"/>
    </source>
</evidence>
<dbReference type="InterPro" id="IPR016161">
    <property type="entry name" value="Ald_DH/histidinol_DH"/>
</dbReference>
<evidence type="ECO:0000256" key="1">
    <source>
        <dbReference type="ARBA" id="ARBA00005176"/>
    </source>
</evidence>
<dbReference type="SUPFAM" id="SSF53720">
    <property type="entry name" value="ALDH-like"/>
    <property type="match status" value="1"/>
</dbReference>
<dbReference type="InterPro" id="IPR050740">
    <property type="entry name" value="Aldehyde_DH_Superfamily"/>
</dbReference>
<feature type="domain" description="Aldehyde dehydrogenase" evidence="13">
    <location>
        <begin position="77"/>
        <end position="538"/>
    </location>
</feature>
<dbReference type="Pfam" id="PF01765">
    <property type="entry name" value="RRF"/>
    <property type="match status" value="1"/>
</dbReference>
<dbReference type="CDD" id="cd07103">
    <property type="entry name" value="ALDH_F5_SSADH_GabD"/>
    <property type="match status" value="1"/>
</dbReference>
<dbReference type="GO" id="GO:0009450">
    <property type="term" value="P:gamma-aminobutyric acid catabolic process"/>
    <property type="evidence" value="ECO:0007669"/>
    <property type="project" value="InterPro"/>
</dbReference>
<dbReference type="FunFam" id="3.40.605.10:FF:000005">
    <property type="entry name" value="Succinate-semialdehyde dehydrogenase I"/>
    <property type="match status" value="1"/>
</dbReference>
<dbReference type="NCBIfam" id="TIGR01780">
    <property type="entry name" value="SSADH"/>
    <property type="match status" value="1"/>
</dbReference>
<keyword evidence="5 11" id="KW-0560">Oxidoreductase</keyword>
<dbReference type="OrthoDB" id="310895at2759"/>
<accession>A0A9P8QVG5</accession>
<dbReference type="Gene3D" id="3.30.1360.40">
    <property type="match status" value="1"/>
</dbReference>
<dbReference type="EMBL" id="JAIWOZ010000002">
    <property type="protein sequence ID" value="KAH6609342.1"/>
    <property type="molecule type" value="Genomic_DNA"/>
</dbReference>
<feature type="compositionally biased region" description="Low complexity" evidence="12">
    <location>
        <begin position="655"/>
        <end position="675"/>
    </location>
</feature>
<sequence length="876" mass="94663">MALLHRLTAPSAFRIAPGISSILLRRASTMTPKVRAPRRIGRLLVAGASRKLIGIDNAQLRDPSLLKKDVCYVNGEWVTAKSGKTFQVNDPATGELIGTCPEFTVADTKSAIAAAADAFKTFRTLTGRERARLLRKWYELTVENAEDIAQLITWENGKPLADARGEAIYAANFFEWFSEEAPRTYGDVIPATVPGNRVWTLKEPVGVCGLITPWNFPAAMITRKIGPALAAGCTVVCKAPGETPFTALALAELAHRAGIPKGVVNVVTTLDNTVAIGEALTTDPTIKKVSFTGSTGVGKLLMKQSSSTLKKLSLELGGNSPFIIFDDADVDAAVAGAITSKFRSSGQTCVCANRIYVQEGIYEAFVAKFVDKVKAFRVGNGFAEGTTHGPLIHGRAIGKVESHVQDAVKKGAKLLAGGQRLPDAGPNFFQLTVLRDMTADMALASEETFGPVAGLFPFKTEAEVVRLANTSQVGLAGYFFSRDLERVHRVAEALEVGMVGINTGIISDPAAPFGGVKESGFGREGSKYGIAEYQITKMITYGVQMTIFARNLGCVFAVACWLAQSPYKAITRKVAASPAMECACSRKQKGTSGRIDAPNLPPLALSRERVRGRPCLSGRRSLTGLARLGEALRAPPALARPFSQSSPLLKKRKIAAASNSPSPPESSSSPAPGSAKSDHAQPNPEDPLDFSSLTAAYASIDAHFKAQLQAVLHGGRFNPDVLGALPVPVKDEDGSRVSFPLGELAQIVPRSGRIISLLVNERDYLKPIMSAVQSSKDFNQQPQRSEDNELELLLKVEMERRDDLVRRVKDACQGWRDRVRQARTRHEKALKDWKKSGAVLPDVVRKADKELQKVQDKKMKEIDGEEAQAIKQLDRR</sequence>
<dbReference type="PROSITE" id="PS00687">
    <property type="entry name" value="ALDEHYDE_DEHYDR_GLU"/>
    <property type="match status" value="1"/>
</dbReference>
<dbReference type="EC" id="1.2.1.16" evidence="9"/>
<evidence type="ECO:0000256" key="4">
    <source>
        <dbReference type="ARBA" id="ARBA00019842"/>
    </source>
</evidence>
<evidence type="ECO:0000259" key="14">
    <source>
        <dbReference type="Pfam" id="PF01765"/>
    </source>
</evidence>
<evidence type="ECO:0000256" key="12">
    <source>
        <dbReference type="SAM" id="MobiDB-lite"/>
    </source>
</evidence>
<evidence type="ECO:0000256" key="9">
    <source>
        <dbReference type="ARBA" id="ARBA00067047"/>
    </source>
</evidence>
<comment type="catalytic activity">
    <reaction evidence="7">
        <text>succinate semialdehyde + NADP(+) + H2O = succinate + NADPH + 2 H(+)</text>
        <dbReference type="Rhea" id="RHEA:13213"/>
        <dbReference type="ChEBI" id="CHEBI:15377"/>
        <dbReference type="ChEBI" id="CHEBI:15378"/>
        <dbReference type="ChEBI" id="CHEBI:30031"/>
        <dbReference type="ChEBI" id="CHEBI:57706"/>
        <dbReference type="ChEBI" id="CHEBI:57783"/>
        <dbReference type="ChEBI" id="CHEBI:58349"/>
        <dbReference type="EC" id="1.2.1.16"/>
    </reaction>
</comment>
<dbReference type="InterPro" id="IPR016163">
    <property type="entry name" value="Ald_DH_C"/>
</dbReference>
<dbReference type="InterPro" id="IPR015590">
    <property type="entry name" value="Aldehyde_DH_dom"/>
</dbReference>
<dbReference type="PANTHER" id="PTHR43353:SF5">
    <property type="entry name" value="SUCCINATE-SEMIALDEHYDE DEHYDROGENASE, MITOCHONDRIAL"/>
    <property type="match status" value="1"/>
</dbReference>
<evidence type="ECO:0000313" key="16">
    <source>
        <dbReference type="Proteomes" id="UP000827724"/>
    </source>
</evidence>
<feature type="region of interest" description="Disordered" evidence="12">
    <location>
        <begin position="652"/>
        <end position="690"/>
    </location>
</feature>
<feature type="active site" evidence="10">
    <location>
        <position position="315"/>
    </location>
</feature>
<feature type="domain" description="Ribosome recycling factor" evidence="14">
    <location>
        <begin position="705"/>
        <end position="872"/>
    </location>
</feature>
<dbReference type="GO" id="GO:0005737">
    <property type="term" value="C:cytoplasm"/>
    <property type="evidence" value="ECO:0007669"/>
    <property type="project" value="TreeGrafter"/>
</dbReference>
<comment type="similarity">
    <text evidence="2 11">Belongs to the aldehyde dehydrogenase family.</text>
</comment>
<evidence type="ECO:0000256" key="5">
    <source>
        <dbReference type="ARBA" id="ARBA00023002"/>
    </source>
</evidence>
<gene>
    <name evidence="15" type="ORF">Trco_002688</name>
</gene>
<evidence type="ECO:0000313" key="15">
    <source>
        <dbReference type="EMBL" id="KAH6609342.1"/>
    </source>
</evidence>
<dbReference type="InterPro" id="IPR023584">
    <property type="entry name" value="Ribosome_recyc_fac_dom"/>
</dbReference>
<dbReference type="EC" id="1.2.1.24" evidence="3"/>
<evidence type="ECO:0000256" key="11">
    <source>
        <dbReference type="RuleBase" id="RU003345"/>
    </source>
</evidence>
<evidence type="ECO:0000256" key="8">
    <source>
        <dbReference type="ARBA" id="ARBA00052698"/>
    </source>
</evidence>
<proteinExistence type="inferred from homology"/>
<dbReference type="Gene3D" id="1.10.132.20">
    <property type="entry name" value="Ribosome-recycling factor"/>
    <property type="match status" value="1"/>
</dbReference>
<dbReference type="PANTHER" id="PTHR43353">
    <property type="entry name" value="SUCCINATE-SEMIALDEHYDE DEHYDROGENASE, MITOCHONDRIAL"/>
    <property type="match status" value="1"/>
</dbReference>
<dbReference type="SUPFAM" id="SSF55194">
    <property type="entry name" value="Ribosome recycling factor, RRF"/>
    <property type="match status" value="1"/>
</dbReference>
<organism evidence="15 16">
    <name type="scientific">Trichoderma cornu-damae</name>
    <dbReference type="NCBI Taxonomy" id="654480"/>
    <lineage>
        <taxon>Eukaryota</taxon>
        <taxon>Fungi</taxon>
        <taxon>Dikarya</taxon>
        <taxon>Ascomycota</taxon>
        <taxon>Pezizomycotina</taxon>
        <taxon>Sordariomycetes</taxon>
        <taxon>Hypocreomycetidae</taxon>
        <taxon>Hypocreales</taxon>
        <taxon>Hypocreaceae</taxon>
        <taxon>Trichoderma</taxon>
    </lineage>
</organism>
<name>A0A9P8QVG5_9HYPO</name>
<dbReference type="Gene3D" id="3.40.309.10">
    <property type="entry name" value="Aldehyde Dehydrogenase, Chain A, domain 2"/>
    <property type="match status" value="1"/>
</dbReference>
<evidence type="ECO:0000259" key="13">
    <source>
        <dbReference type="Pfam" id="PF00171"/>
    </source>
</evidence>
<dbReference type="GO" id="GO:0004777">
    <property type="term" value="F:succinate-semialdehyde dehydrogenase (NAD+) activity"/>
    <property type="evidence" value="ECO:0007669"/>
    <property type="project" value="UniProtKB-EC"/>
</dbReference>
<dbReference type="Pfam" id="PF00171">
    <property type="entry name" value="Aldedh"/>
    <property type="match status" value="1"/>
</dbReference>
<protein>
    <recommendedName>
        <fullName evidence="4">Succinate-semialdehyde dehydrogenase, mitochondrial</fullName>
        <ecNumber evidence="9">1.2.1.16</ecNumber>
        <ecNumber evidence="3">1.2.1.24</ecNumber>
    </recommendedName>
    <alternativeName>
        <fullName evidence="6">NAD(+)-dependent succinic semialdehyde dehydrogenase</fullName>
    </alternativeName>
</protein>
<dbReference type="Proteomes" id="UP000827724">
    <property type="component" value="Unassembled WGS sequence"/>
</dbReference>
<comment type="catalytic activity">
    <reaction evidence="8">
        <text>succinate semialdehyde + NAD(+) + H2O = succinate + NADH + 2 H(+)</text>
        <dbReference type="Rhea" id="RHEA:13217"/>
        <dbReference type="ChEBI" id="CHEBI:15377"/>
        <dbReference type="ChEBI" id="CHEBI:15378"/>
        <dbReference type="ChEBI" id="CHEBI:30031"/>
        <dbReference type="ChEBI" id="CHEBI:57540"/>
        <dbReference type="ChEBI" id="CHEBI:57706"/>
        <dbReference type="ChEBI" id="CHEBI:57945"/>
        <dbReference type="EC" id="1.2.1.16"/>
    </reaction>
</comment>
<dbReference type="InterPro" id="IPR016160">
    <property type="entry name" value="Ald_DH_CS_CYS"/>
</dbReference>
<keyword evidence="16" id="KW-1185">Reference proteome</keyword>
<reference evidence="15" key="1">
    <citation type="submission" date="2021-08" db="EMBL/GenBank/DDBJ databases">
        <title>Chromosome-Level Trichoderma cornu-damae using Hi-C Data.</title>
        <authorList>
            <person name="Kim C.S."/>
        </authorList>
    </citation>
    <scope>NUCLEOTIDE SEQUENCE</scope>
    <source>
        <strain evidence="15">KA19-0412C</strain>
    </source>
</reference>
<comment type="pathway">
    <text evidence="1">Amino-acid degradation; 4-aminobutanoate degradation.</text>
</comment>